<keyword evidence="2" id="KW-1185">Reference proteome</keyword>
<dbReference type="Proteomes" id="UP000257144">
    <property type="component" value="Unassembled WGS sequence"/>
</dbReference>
<evidence type="ECO:0000313" key="2">
    <source>
        <dbReference type="Proteomes" id="UP000257144"/>
    </source>
</evidence>
<dbReference type="AlphaFoldDB" id="A0A3D8GMY1"/>
<dbReference type="OrthoDB" id="2966478at2"/>
<organism evidence="1 2">
    <name type="scientific">Neobacillus piezotolerans</name>
    <dbReference type="NCBI Taxonomy" id="2259171"/>
    <lineage>
        <taxon>Bacteria</taxon>
        <taxon>Bacillati</taxon>
        <taxon>Bacillota</taxon>
        <taxon>Bacilli</taxon>
        <taxon>Bacillales</taxon>
        <taxon>Bacillaceae</taxon>
        <taxon>Neobacillus</taxon>
    </lineage>
</organism>
<reference evidence="1 2" key="1">
    <citation type="submission" date="2018-07" db="EMBL/GenBank/DDBJ databases">
        <title>Bacillus sp. YLB-04 draft genome sequence.</title>
        <authorList>
            <person name="Yu L."/>
            <person name="Tang X."/>
        </authorList>
    </citation>
    <scope>NUCLEOTIDE SEQUENCE [LARGE SCALE GENOMIC DNA]</scope>
    <source>
        <strain evidence="1 2">YLB-04</strain>
    </source>
</reference>
<gene>
    <name evidence="1" type="ORF">DRW41_17810</name>
</gene>
<dbReference type="EMBL" id="QNQT01000009">
    <property type="protein sequence ID" value="RDU35589.1"/>
    <property type="molecule type" value="Genomic_DNA"/>
</dbReference>
<dbReference type="RefSeq" id="WP_115453373.1">
    <property type="nucleotide sequence ID" value="NZ_QNQT01000009.1"/>
</dbReference>
<evidence type="ECO:0000313" key="1">
    <source>
        <dbReference type="EMBL" id="RDU35589.1"/>
    </source>
</evidence>
<sequence>MKKKLIVIGSNIEDGRLVLKTREPVAGLAPKGQMLVDSDNLSFVYLMEKDDEYTYVLMPVAVWEDLKKGLDKSLPVYLEDGGSTVELYGIYEELSYLAENIKGNGNYGEAMVSKVESIF</sequence>
<protein>
    <submittedName>
        <fullName evidence="1">Uncharacterized protein</fullName>
    </submittedName>
</protein>
<dbReference type="Pfam" id="PF19785">
    <property type="entry name" value="UPF0738"/>
    <property type="match status" value="1"/>
</dbReference>
<comment type="caution">
    <text evidence="1">The sequence shown here is derived from an EMBL/GenBank/DDBJ whole genome shotgun (WGS) entry which is preliminary data.</text>
</comment>
<dbReference type="InterPro" id="IPR020908">
    <property type="entry name" value="UPF0738"/>
</dbReference>
<proteinExistence type="predicted"/>
<accession>A0A3D8GMY1</accession>
<name>A0A3D8GMY1_9BACI</name>